<accession>A0A3R7PL39</accession>
<comment type="caution">
    <text evidence="2">The sequence shown here is derived from an EMBL/GenBank/DDBJ whole genome shotgun (WGS) entry which is preliminary data.</text>
</comment>
<keyword evidence="1" id="KW-0472">Membrane</keyword>
<protein>
    <submittedName>
        <fullName evidence="2">Uncharacterized protein</fullName>
    </submittedName>
</protein>
<dbReference type="STRING" id="6689.A0A3R7PL39"/>
<gene>
    <name evidence="2" type="ORF">C7M84_011719</name>
</gene>
<name>A0A3R7PL39_PENVA</name>
<keyword evidence="3" id="KW-1185">Reference proteome</keyword>
<feature type="transmembrane region" description="Helical" evidence="1">
    <location>
        <begin position="290"/>
        <end position="307"/>
    </location>
</feature>
<keyword evidence="1" id="KW-0812">Transmembrane</keyword>
<feature type="transmembrane region" description="Helical" evidence="1">
    <location>
        <begin position="259"/>
        <end position="278"/>
    </location>
</feature>
<proteinExistence type="predicted"/>
<sequence>MRGKGVGVPQNPKIPPPSAQNPSLFLLSFFPLSLRTTSKLSTPSLQLLLACLFPSPNPYSFPSPWPSLPPLFFPHLTPKSLPFLPPLPFPLLPSFPSPAPIRSQSPASRPYPPASSPPCLIYSNLSLSRSATPSSPLSSPQIPPFSSLRGFLPLFSSPHTIIPSSHSHSSLPNLCFPPSATSTSSCSRLFSPSQNSLLFPLFVYSSLFPPPLFPLFSPKSLLFSLGYFPFFLLYSNILSTSSLPFPPLAPLPLFPPFPLLTPLFLASGQSSLFFLSLTNPFFSSLPKSSFSSLLSLPFLSYFLLFSYSTSFPESVLFPPLNFHPFLSSRFCYSAPSSFSLSLFYFSKLSSRLLLVSYLITHSPLELPRTSYFFLSHFSLSKSTSCFTSCLFLPLKKKPLPCFASDHSSLRALLVSPFRPPLKYTFLSPVLIPHSFPHLHTASSILSFHPF</sequence>
<keyword evidence="1" id="KW-1133">Transmembrane helix</keyword>
<organism evidence="2 3">
    <name type="scientific">Penaeus vannamei</name>
    <name type="common">Whiteleg shrimp</name>
    <name type="synonym">Litopenaeus vannamei</name>
    <dbReference type="NCBI Taxonomy" id="6689"/>
    <lineage>
        <taxon>Eukaryota</taxon>
        <taxon>Metazoa</taxon>
        <taxon>Ecdysozoa</taxon>
        <taxon>Arthropoda</taxon>
        <taxon>Crustacea</taxon>
        <taxon>Multicrustacea</taxon>
        <taxon>Malacostraca</taxon>
        <taxon>Eumalacostraca</taxon>
        <taxon>Eucarida</taxon>
        <taxon>Decapoda</taxon>
        <taxon>Dendrobranchiata</taxon>
        <taxon>Penaeoidea</taxon>
        <taxon>Penaeidae</taxon>
        <taxon>Penaeus</taxon>
    </lineage>
</organism>
<evidence type="ECO:0000256" key="1">
    <source>
        <dbReference type="SAM" id="Phobius"/>
    </source>
</evidence>
<reference evidence="2 3" key="2">
    <citation type="submission" date="2019-01" db="EMBL/GenBank/DDBJ databases">
        <title>The decoding of complex shrimp genome reveals the adaptation for benthos swimmer, frequently molting mechanism and breeding impact on genome.</title>
        <authorList>
            <person name="Sun Y."/>
            <person name="Gao Y."/>
            <person name="Yu Y."/>
        </authorList>
    </citation>
    <scope>NUCLEOTIDE SEQUENCE [LARGE SCALE GENOMIC DNA]</scope>
    <source>
        <tissue evidence="2">Muscle</tissue>
    </source>
</reference>
<evidence type="ECO:0000313" key="3">
    <source>
        <dbReference type="Proteomes" id="UP000283509"/>
    </source>
</evidence>
<feature type="transmembrane region" description="Helical" evidence="1">
    <location>
        <begin position="197"/>
        <end position="216"/>
    </location>
</feature>
<dbReference type="Proteomes" id="UP000283509">
    <property type="component" value="Unassembled WGS sequence"/>
</dbReference>
<reference evidence="2 3" key="1">
    <citation type="submission" date="2018-04" db="EMBL/GenBank/DDBJ databases">
        <authorList>
            <person name="Zhang X."/>
            <person name="Yuan J."/>
            <person name="Li F."/>
            <person name="Xiang J."/>
        </authorList>
    </citation>
    <scope>NUCLEOTIDE SEQUENCE [LARGE SCALE GENOMIC DNA]</scope>
    <source>
        <tissue evidence="2">Muscle</tissue>
    </source>
</reference>
<dbReference type="EMBL" id="QCYY01002482">
    <property type="protein sequence ID" value="ROT70041.1"/>
    <property type="molecule type" value="Genomic_DNA"/>
</dbReference>
<feature type="transmembrane region" description="Helical" evidence="1">
    <location>
        <begin position="221"/>
        <end position="239"/>
    </location>
</feature>
<evidence type="ECO:0000313" key="2">
    <source>
        <dbReference type="EMBL" id="ROT70041.1"/>
    </source>
</evidence>
<dbReference type="AlphaFoldDB" id="A0A3R7PL39"/>